<feature type="region of interest" description="Disordered" evidence="1">
    <location>
        <begin position="49"/>
        <end position="89"/>
    </location>
</feature>
<gene>
    <name evidence="2" type="ORF">PG991_007934</name>
</gene>
<organism evidence="2 3">
    <name type="scientific">Apiospora marii</name>
    <dbReference type="NCBI Taxonomy" id="335849"/>
    <lineage>
        <taxon>Eukaryota</taxon>
        <taxon>Fungi</taxon>
        <taxon>Dikarya</taxon>
        <taxon>Ascomycota</taxon>
        <taxon>Pezizomycotina</taxon>
        <taxon>Sordariomycetes</taxon>
        <taxon>Xylariomycetidae</taxon>
        <taxon>Amphisphaeriales</taxon>
        <taxon>Apiosporaceae</taxon>
        <taxon>Apiospora</taxon>
    </lineage>
</organism>
<proteinExistence type="predicted"/>
<keyword evidence="3" id="KW-1185">Reference proteome</keyword>
<evidence type="ECO:0000256" key="1">
    <source>
        <dbReference type="SAM" id="MobiDB-lite"/>
    </source>
</evidence>
<comment type="caution">
    <text evidence="2">The sequence shown here is derived from an EMBL/GenBank/DDBJ whole genome shotgun (WGS) entry which is preliminary data.</text>
</comment>
<name>A0ABR1RUV0_9PEZI</name>
<protein>
    <submittedName>
        <fullName evidence="2">Uncharacterized protein</fullName>
    </submittedName>
</protein>
<dbReference type="EMBL" id="JAQQWI010000010">
    <property type="protein sequence ID" value="KAK8018744.1"/>
    <property type="molecule type" value="Genomic_DNA"/>
</dbReference>
<accession>A0ABR1RUV0</accession>
<evidence type="ECO:0000313" key="3">
    <source>
        <dbReference type="Proteomes" id="UP001396898"/>
    </source>
</evidence>
<reference evidence="2 3" key="1">
    <citation type="submission" date="2023-01" db="EMBL/GenBank/DDBJ databases">
        <title>Analysis of 21 Apiospora genomes using comparative genomics revels a genus with tremendous synthesis potential of carbohydrate active enzymes and secondary metabolites.</title>
        <authorList>
            <person name="Sorensen T."/>
        </authorList>
    </citation>
    <scope>NUCLEOTIDE SEQUENCE [LARGE SCALE GENOMIC DNA]</scope>
    <source>
        <strain evidence="2 3">CBS 20057</strain>
    </source>
</reference>
<dbReference type="Proteomes" id="UP001396898">
    <property type="component" value="Unassembled WGS sequence"/>
</dbReference>
<evidence type="ECO:0000313" key="2">
    <source>
        <dbReference type="EMBL" id="KAK8018744.1"/>
    </source>
</evidence>
<sequence>MVVAALVAVRDNTAEDPSLRVGPIATEHGIPSSSSQAFIQSAGQRLFQKLSPQLHSKPKPLRPEFLEDPSPGDKAAWRGRAGVAKREAV</sequence>